<dbReference type="PROSITE" id="PS50082">
    <property type="entry name" value="WD_REPEATS_2"/>
    <property type="match status" value="3"/>
</dbReference>
<dbReference type="Proteomes" id="UP000009168">
    <property type="component" value="Unassembled WGS sequence"/>
</dbReference>
<dbReference type="Gene3D" id="2.130.10.10">
    <property type="entry name" value="YVTN repeat-like/Quinoprotein amine dehydrogenase"/>
    <property type="match status" value="2"/>
</dbReference>
<feature type="repeat" description="WD" evidence="3">
    <location>
        <begin position="357"/>
        <end position="397"/>
    </location>
</feature>
<sequence length="604" mass="70004">MSIQEFKSNSKTITVRDKKKSDSFIDIESQQKEIVKEIQEYDENFYKELLENLDDKIPKINCDKGFQHGIVNRVCTIKTCNKKLLCDECLETDHAPIKKYAKKFSEFFKLKKEKKVIKEKSVLDIEFFLQEKQQFMKKLDFAFNMATQTVEKEFSILQDNLINLINETKKEVLAFKQKNYNLCKEILDSLQPQLDDIYFDIEKEMVNVVKVKDFDEMNVIIKKVVDFPDKQKIEQLTNDFRLISFYIKEFESETSLLILKQISPKIETFMSEQLVKVSNESEAKRVLVEENGAEDYNRVSIWNSKSVVNYRSIQRIDQDPILCACEVDSQTIAFGTGSPGNNVLIFDRATNQFIDEFQAHEGSVMSIIHYHDSIIITGGSDGVVKFWDISDSENFKTFQAHNEILMCVCKISNKLFATCSFDNTIKVWHYESASQSPDGTLVGHTDGVFYITLLSEQDNLLMSSSADYNIKIWNLNRLECYGTLKGHNNQVNTLEKYKEDYILSAGDDCIIIMWNWKTFDKVFKMDIVPFSIWSIKLMNDNNSLIVCGEDLSIFIVNLDTNTASTKLFGHKSFPRSILQLKSGTLITFGYDCSIKFWRSKNTYE</sequence>
<accession>I7MMB7</accession>
<dbReference type="KEGG" id="tet:TTHERM_00237570"/>
<dbReference type="InterPro" id="IPR001680">
    <property type="entry name" value="WD40_rpt"/>
</dbReference>
<dbReference type="AlphaFoldDB" id="I7MMB7"/>
<proteinExistence type="predicted"/>
<dbReference type="RefSeq" id="XP_001024787.1">
    <property type="nucleotide sequence ID" value="XM_001024787.1"/>
</dbReference>
<dbReference type="PROSITE" id="PS00678">
    <property type="entry name" value="WD_REPEATS_1"/>
    <property type="match status" value="2"/>
</dbReference>
<evidence type="ECO:0000313" key="4">
    <source>
        <dbReference type="EMBL" id="EAS04542.1"/>
    </source>
</evidence>
<dbReference type="GO" id="GO:0097361">
    <property type="term" value="C:cytosolic [4Fe-4S] assembly targeting complex"/>
    <property type="evidence" value="ECO:0007669"/>
    <property type="project" value="TreeGrafter"/>
</dbReference>
<dbReference type="InterPro" id="IPR019775">
    <property type="entry name" value="WD40_repeat_CS"/>
</dbReference>
<dbReference type="PANTHER" id="PTHR19920">
    <property type="entry name" value="WD40 PROTEIN CIAO1"/>
    <property type="match status" value="1"/>
</dbReference>
<dbReference type="SMART" id="SM00320">
    <property type="entry name" value="WD40"/>
    <property type="match status" value="6"/>
</dbReference>
<dbReference type="InParanoid" id="I7MMB7"/>
<dbReference type="Pfam" id="PF00400">
    <property type="entry name" value="WD40"/>
    <property type="match status" value="4"/>
</dbReference>
<evidence type="ECO:0000256" key="2">
    <source>
        <dbReference type="ARBA" id="ARBA00022737"/>
    </source>
</evidence>
<feature type="repeat" description="WD" evidence="3">
    <location>
        <begin position="441"/>
        <end position="483"/>
    </location>
</feature>
<keyword evidence="1 3" id="KW-0853">WD repeat</keyword>
<dbReference type="eggNOG" id="KOG0281">
    <property type="taxonomic scope" value="Eukaryota"/>
</dbReference>
<dbReference type="HOGENOM" id="CLU_452378_0_0_1"/>
<dbReference type="EMBL" id="GG662443">
    <property type="protein sequence ID" value="EAS04542.1"/>
    <property type="molecule type" value="Genomic_DNA"/>
</dbReference>
<dbReference type="InterPro" id="IPR020472">
    <property type="entry name" value="WD40_PAC1"/>
</dbReference>
<feature type="repeat" description="WD" evidence="3">
    <location>
        <begin position="484"/>
        <end position="524"/>
    </location>
</feature>
<evidence type="ECO:0000256" key="3">
    <source>
        <dbReference type="PROSITE-ProRule" id="PRU00221"/>
    </source>
</evidence>
<dbReference type="PROSITE" id="PS50294">
    <property type="entry name" value="WD_REPEATS_REGION"/>
    <property type="match status" value="2"/>
</dbReference>
<keyword evidence="5" id="KW-1185">Reference proteome</keyword>
<name>I7MMB7_TETTS</name>
<dbReference type="SUPFAM" id="SSF50978">
    <property type="entry name" value="WD40 repeat-like"/>
    <property type="match status" value="1"/>
</dbReference>
<dbReference type="CDD" id="cd00200">
    <property type="entry name" value="WD40"/>
    <property type="match status" value="1"/>
</dbReference>
<evidence type="ECO:0000313" key="5">
    <source>
        <dbReference type="Proteomes" id="UP000009168"/>
    </source>
</evidence>
<reference evidence="5" key="1">
    <citation type="journal article" date="2006" name="PLoS Biol.">
        <title>Macronuclear genome sequence of the ciliate Tetrahymena thermophila, a model eukaryote.</title>
        <authorList>
            <person name="Eisen J.A."/>
            <person name="Coyne R.S."/>
            <person name="Wu M."/>
            <person name="Wu D."/>
            <person name="Thiagarajan M."/>
            <person name="Wortman J.R."/>
            <person name="Badger J.H."/>
            <person name="Ren Q."/>
            <person name="Amedeo P."/>
            <person name="Jones K.M."/>
            <person name="Tallon L.J."/>
            <person name="Delcher A.L."/>
            <person name="Salzberg S.L."/>
            <person name="Silva J.C."/>
            <person name="Haas B.J."/>
            <person name="Majoros W.H."/>
            <person name="Farzad M."/>
            <person name="Carlton J.M."/>
            <person name="Smith R.K. Jr."/>
            <person name="Garg J."/>
            <person name="Pearlman R.E."/>
            <person name="Karrer K.M."/>
            <person name="Sun L."/>
            <person name="Manning G."/>
            <person name="Elde N.C."/>
            <person name="Turkewitz A.P."/>
            <person name="Asai D.J."/>
            <person name="Wilkes D.E."/>
            <person name="Wang Y."/>
            <person name="Cai H."/>
            <person name="Collins K."/>
            <person name="Stewart B.A."/>
            <person name="Lee S.R."/>
            <person name="Wilamowska K."/>
            <person name="Weinberg Z."/>
            <person name="Ruzzo W.L."/>
            <person name="Wloga D."/>
            <person name="Gaertig J."/>
            <person name="Frankel J."/>
            <person name="Tsao C.-C."/>
            <person name="Gorovsky M.A."/>
            <person name="Keeling P.J."/>
            <person name="Waller R.F."/>
            <person name="Patron N.J."/>
            <person name="Cherry J.M."/>
            <person name="Stover N.A."/>
            <person name="Krieger C.J."/>
            <person name="del Toro C."/>
            <person name="Ryder H.F."/>
            <person name="Williamson S.C."/>
            <person name="Barbeau R.A."/>
            <person name="Hamilton E.P."/>
            <person name="Orias E."/>
        </authorList>
    </citation>
    <scope>NUCLEOTIDE SEQUENCE [LARGE SCALE GENOMIC DNA]</scope>
    <source>
        <strain evidence="5">SB210</strain>
    </source>
</reference>
<protein>
    <submittedName>
        <fullName evidence="4">WD domain, G-beta repeat protein</fullName>
    </submittedName>
</protein>
<evidence type="ECO:0000256" key="1">
    <source>
        <dbReference type="ARBA" id="ARBA00022574"/>
    </source>
</evidence>
<organism evidence="4 5">
    <name type="scientific">Tetrahymena thermophila (strain SB210)</name>
    <dbReference type="NCBI Taxonomy" id="312017"/>
    <lineage>
        <taxon>Eukaryota</taxon>
        <taxon>Sar</taxon>
        <taxon>Alveolata</taxon>
        <taxon>Ciliophora</taxon>
        <taxon>Intramacronucleata</taxon>
        <taxon>Oligohymenophorea</taxon>
        <taxon>Hymenostomatida</taxon>
        <taxon>Tetrahymenina</taxon>
        <taxon>Tetrahymenidae</taxon>
        <taxon>Tetrahymena</taxon>
    </lineage>
</organism>
<dbReference type="GO" id="GO:0016226">
    <property type="term" value="P:iron-sulfur cluster assembly"/>
    <property type="evidence" value="ECO:0007669"/>
    <property type="project" value="TreeGrafter"/>
</dbReference>
<dbReference type="InterPro" id="IPR015943">
    <property type="entry name" value="WD40/YVTN_repeat-like_dom_sf"/>
</dbReference>
<dbReference type="STRING" id="312017.I7MMB7"/>
<dbReference type="GeneID" id="7829186"/>
<dbReference type="OrthoDB" id="285077at2759"/>
<dbReference type="PRINTS" id="PR00320">
    <property type="entry name" value="GPROTEINBRPT"/>
</dbReference>
<dbReference type="InterPro" id="IPR036322">
    <property type="entry name" value="WD40_repeat_dom_sf"/>
</dbReference>
<dbReference type="PANTHER" id="PTHR19920:SF0">
    <property type="entry name" value="CYTOSOLIC IRON-SULFUR PROTEIN ASSEMBLY PROTEIN CIAO1-RELATED"/>
    <property type="match status" value="1"/>
</dbReference>
<gene>
    <name evidence="4" type="ORF">TTHERM_00237570</name>
</gene>
<keyword evidence="2" id="KW-0677">Repeat</keyword>